<evidence type="ECO:0000259" key="2">
    <source>
        <dbReference type="PROSITE" id="PS50132"/>
    </source>
</evidence>
<feature type="domain" description="RGS" evidence="2">
    <location>
        <begin position="223"/>
        <end position="322"/>
    </location>
</feature>
<dbReference type="SUPFAM" id="SSF48097">
    <property type="entry name" value="Regulator of G-protein signaling, RGS"/>
    <property type="match status" value="1"/>
</dbReference>
<dbReference type="PANTHER" id="PTHR10845:SF192">
    <property type="entry name" value="DOUBLE HIT, ISOFORM B"/>
    <property type="match status" value="1"/>
</dbReference>
<feature type="compositionally biased region" description="Low complexity" evidence="1">
    <location>
        <begin position="27"/>
        <end position="43"/>
    </location>
</feature>
<dbReference type="InterPro" id="IPR016137">
    <property type="entry name" value="RGS"/>
</dbReference>
<sequence length="647" mass="73646">MISQSLDHSPNNTNHDIDGYSRSSIHSNNDQKSQPSSSKNNSNLGITSAGLTISSPHNNHNNNHTKLLIHNDNSSRSQKPLKRNYFGKSHIINIHMRPDFEKILELGGSVLECFREFASSQHVLESLDCLLDIKKYKQMILKLQNENQQWDESRSSSSNTSANSDEIRLLNKVENDKVLNTSQLSEVNMLTPTTSSSPTSVTPQRSSVSTSTNSKHSKRPFLTENSNDRSSKEEHAFHFAHDILKKYIKEDSEYGINIDGLTRNNLLKHNLFSSVENFKQVGIYEWETALSIFNQVELQLILLLKSDVLPRFSQSEKWQHFVLQNGELADSCCYAEDLERVERLKFRKQDFMREYVSQKEIDFCEMAAGDMSCLQHMLGTIDLSVFISKGHQFVDSEDVGVGSFNFAKVVGFLPFSAEIVVSAQCSTFATKKFLPTTKYDALSEDGSEDPFLKNCEMIDPMTTNEKDAFPSWWVKFNIEYPNPFGMRTSYAAGSVFFVNGKYITVNKGILNPEKFPSIYTYLKKNGKLTSKKTTNALMTSIYVTTPVSRGRCHNVHFAIIHTSGVLLNFIAGRLYKHNISKIINQGQQTTIKEILELKKDRYQNIEDGYLRARKYLGLTLEKMGKRLETDCPFPSSFQQLQEFADME</sequence>
<evidence type="ECO:0000313" key="4">
    <source>
        <dbReference type="Proteomes" id="UP000816034"/>
    </source>
</evidence>
<dbReference type="AlphaFoldDB" id="A0AA88H083"/>
<name>A0AA88H083_NAELO</name>
<evidence type="ECO:0000256" key="1">
    <source>
        <dbReference type="SAM" id="MobiDB-lite"/>
    </source>
</evidence>
<organism evidence="3 4">
    <name type="scientific">Naegleria lovaniensis</name>
    <name type="common">Amoeba</name>
    <dbReference type="NCBI Taxonomy" id="51637"/>
    <lineage>
        <taxon>Eukaryota</taxon>
        <taxon>Discoba</taxon>
        <taxon>Heterolobosea</taxon>
        <taxon>Tetramitia</taxon>
        <taxon>Eutetramitia</taxon>
        <taxon>Vahlkampfiidae</taxon>
        <taxon>Naegleria</taxon>
    </lineage>
</organism>
<keyword evidence="4" id="KW-1185">Reference proteome</keyword>
<reference evidence="3 4" key="1">
    <citation type="journal article" date="2018" name="BMC Genomics">
        <title>The genome of Naegleria lovaniensis, the basis for a comparative approach to unravel pathogenicity factors of the human pathogenic amoeba N. fowleri.</title>
        <authorList>
            <person name="Liechti N."/>
            <person name="Schurch N."/>
            <person name="Bruggmann R."/>
            <person name="Wittwer M."/>
        </authorList>
    </citation>
    <scope>NUCLEOTIDE SEQUENCE [LARGE SCALE GENOMIC DNA]</scope>
    <source>
        <strain evidence="3 4">ATCC 30569</strain>
    </source>
</reference>
<dbReference type="InterPro" id="IPR044926">
    <property type="entry name" value="RGS_subdomain_2"/>
</dbReference>
<protein>
    <recommendedName>
        <fullName evidence="2">RGS domain-containing protein</fullName>
    </recommendedName>
</protein>
<dbReference type="InterPro" id="IPR036305">
    <property type="entry name" value="RGS_sf"/>
</dbReference>
<dbReference type="Gene3D" id="1.10.167.10">
    <property type="entry name" value="Regulator of G-protein Signalling 4, domain 2"/>
    <property type="match status" value="1"/>
</dbReference>
<dbReference type="RefSeq" id="XP_044554322.1">
    <property type="nucleotide sequence ID" value="XM_044688473.1"/>
</dbReference>
<proteinExistence type="predicted"/>
<dbReference type="EMBL" id="PYSW02000005">
    <property type="protein sequence ID" value="KAG2392428.1"/>
    <property type="molecule type" value="Genomic_DNA"/>
</dbReference>
<dbReference type="PANTHER" id="PTHR10845">
    <property type="entry name" value="REGULATOR OF G PROTEIN SIGNALING"/>
    <property type="match status" value="1"/>
</dbReference>
<feature type="region of interest" description="Disordered" evidence="1">
    <location>
        <begin position="146"/>
        <end position="167"/>
    </location>
</feature>
<feature type="compositionally biased region" description="Low complexity" evidence="1">
    <location>
        <begin position="155"/>
        <end position="164"/>
    </location>
</feature>
<feature type="compositionally biased region" description="Polar residues" evidence="1">
    <location>
        <begin position="44"/>
        <end position="56"/>
    </location>
</feature>
<accession>A0AA88H083</accession>
<feature type="compositionally biased region" description="Low complexity" evidence="1">
    <location>
        <begin position="191"/>
        <end position="214"/>
    </location>
</feature>
<comment type="caution">
    <text evidence="3">The sequence shown here is derived from an EMBL/GenBank/DDBJ whole genome shotgun (WGS) entry which is preliminary data.</text>
</comment>
<dbReference type="GeneID" id="68105134"/>
<gene>
    <name evidence="3" type="ORF">C9374_012680</name>
</gene>
<feature type="compositionally biased region" description="Polar residues" evidence="1">
    <location>
        <begin position="1"/>
        <end position="14"/>
    </location>
</feature>
<dbReference type="SMART" id="SM00315">
    <property type="entry name" value="RGS"/>
    <property type="match status" value="1"/>
</dbReference>
<dbReference type="Proteomes" id="UP000816034">
    <property type="component" value="Unassembled WGS sequence"/>
</dbReference>
<evidence type="ECO:0000313" key="3">
    <source>
        <dbReference type="EMBL" id="KAG2392428.1"/>
    </source>
</evidence>
<dbReference type="PROSITE" id="PS50132">
    <property type="entry name" value="RGS"/>
    <property type="match status" value="1"/>
</dbReference>
<feature type="region of interest" description="Disordered" evidence="1">
    <location>
        <begin position="181"/>
        <end position="233"/>
    </location>
</feature>
<feature type="region of interest" description="Disordered" evidence="1">
    <location>
        <begin position="1"/>
        <end position="81"/>
    </location>
</feature>
<feature type="compositionally biased region" description="Polar residues" evidence="1">
    <location>
        <begin position="181"/>
        <end position="190"/>
    </location>
</feature>